<keyword evidence="14" id="KW-1185">Reference proteome</keyword>
<keyword evidence="7" id="KW-0564">Palmitate</keyword>
<evidence type="ECO:0000313" key="13">
    <source>
        <dbReference type="EMBL" id="KAK9823227.1"/>
    </source>
</evidence>
<feature type="transmembrane region" description="Helical" evidence="10">
    <location>
        <begin position="241"/>
        <end position="274"/>
    </location>
</feature>
<evidence type="ECO:0000259" key="12">
    <source>
        <dbReference type="Pfam" id="PF01529"/>
    </source>
</evidence>
<keyword evidence="4 10" id="KW-0812">Transmembrane</keyword>
<evidence type="ECO:0000256" key="9">
    <source>
        <dbReference type="ARBA" id="ARBA00023315"/>
    </source>
</evidence>
<evidence type="ECO:0000256" key="8">
    <source>
        <dbReference type="ARBA" id="ARBA00023288"/>
    </source>
</evidence>
<keyword evidence="5 10" id="KW-1133">Transmembrane helix</keyword>
<comment type="subcellular location">
    <subcellularLocation>
        <location evidence="1">Endomembrane system</location>
        <topology evidence="1">Multi-pass membrane protein</topology>
    </subcellularLocation>
</comment>
<dbReference type="Proteomes" id="UP001489004">
    <property type="component" value="Unassembled WGS sequence"/>
</dbReference>
<evidence type="ECO:0000256" key="5">
    <source>
        <dbReference type="ARBA" id="ARBA00022989"/>
    </source>
</evidence>
<evidence type="ECO:0000256" key="2">
    <source>
        <dbReference type="ARBA" id="ARBA00008574"/>
    </source>
</evidence>
<evidence type="ECO:0000256" key="6">
    <source>
        <dbReference type="ARBA" id="ARBA00023136"/>
    </source>
</evidence>
<feature type="domain" description="Palmitoyltransferase DHHC" evidence="12">
    <location>
        <begin position="154"/>
        <end position="284"/>
    </location>
</feature>
<evidence type="ECO:0000313" key="14">
    <source>
        <dbReference type="Proteomes" id="UP001489004"/>
    </source>
</evidence>
<organism evidence="13 14">
    <name type="scientific">[Myrmecia] bisecta</name>
    <dbReference type="NCBI Taxonomy" id="41462"/>
    <lineage>
        <taxon>Eukaryota</taxon>
        <taxon>Viridiplantae</taxon>
        <taxon>Chlorophyta</taxon>
        <taxon>core chlorophytes</taxon>
        <taxon>Trebouxiophyceae</taxon>
        <taxon>Trebouxiales</taxon>
        <taxon>Trebouxiaceae</taxon>
        <taxon>Myrmecia</taxon>
    </lineage>
</organism>
<dbReference type="PROSITE" id="PS50216">
    <property type="entry name" value="DHHC"/>
    <property type="match status" value="1"/>
</dbReference>
<dbReference type="Pfam" id="PF01529">
    <property type="entry name" value="DHHC"/>
    <property type="match status" value="1"/>
</dbReference>
<dbReference type="GO" id="GO:0019706">
    <property type="term" value="F:protein-cysteine S-palmitoyltransferase activity"/>
    <property type="evidence" value="ECO:0007669"/>
    <property type="project" value="UniProtKB-EC"/>
</dbReference>
<evidence type="ECO:0000256" key="7">
    <source>
        <dbReference type="ARBA" id="ARBA00023139"/>
    </source>
</evidence>
<proteinExistence type="inferred from homology"/>
<dbReference type="EC" id="2.3.1.225" evidence="10"/>
<feature type="transmembrane region" description="Helical" evidence="10">
    <location>
        <begin position="199"/>
        <end position="221"/>
    </location>
</feature>
<dbReference type="InterPro" id="IPR001594">
    <property type="entry name" value="Palmitoyltrfase_DHHC"/>
</dbReference>
<name>A0AAW1QP66_9CHLO</name>
<dbReference type="EMBL" id="JALJOR010000002">
    <property type="protein sequence ID" value="KAK9823227.1"/>
    <property type="molecule type" value="Genomic_DNA"/>
</dbReference>
<keyword evidence="9 10" id="KW-0012">Acyltransferase</keyword>
<accession>A0AAW1QP66</accession>
<keyword evidence="8" id="KW-0449">Lipoprotein</keyword>
<feature type="region of interest" description="Disordered" evidence="11">
    <location>
        <begin position="1"/>
        <end position="27"/>
    </location>
</feature>
<gene>
    <name evidence="13" type="ORF">WJX72_001185</name>
</gene>
<comment type="similarity">
    <text evidence="2 10">Belongs to the DHHC palmitoyltransferase family.</text>
</comment>
<reference evidence="13 14" key="1">
    <citation type="journal article" date="2024" name="Nat. Commun.">
        <title>Phylogenomics reveals the evolutionary origins of lichenization in chlorophyte algae.</title>
        <authorList>
            <person name="Puginier C."/>
            <person name="Libourel C."/>
            <person name="Otte J."/>
            <person name="Skaloud P."/>
            <person name="Haon M."/>
            <person name="Grisel S."/>
            <person name="Petersen M."/>
            <person name="Berrin J.G."/>
            <person name="Delaux P.M."/>
            <person name="Dal Grande F."/>
            <person name="Keller J."/>
        </authorList>
    </citation>
    <scope>NUCLEOTIDE SEQUENCE [LARGE SCALE GENOMIC DNA]</scope>
    <source>
        <strain evidence="13 14">SAG 2043</strain>
    </source>
</reference>
<keyword evidence="3 10" id="KW-0808">Transferase</keyword>
<keyword evidence="6 10" id="KW-0472">Membrane</keyword>
<evidence type="ECO:0000256" key="10">
    <source>
        <dbReference type="RuleBase" id="RU079119"/>
    </source>
</evidence>
<dbReference type="AlphaFoldDB" id="A0AAW1QP66"/>
<dbReference type="InterPro" id="IPR039859">
    <property type="entry name" value="PFA4/ZDH16/20/ERF2-like"/>
</dbReference>
<sequence>MDPVQTEVLAGPSHGHSHSHGWGDTNLAHRGAAQSTTVSRVALGRPRSWRRTSRDAHVEAAMQASRGQQILGVDRNNWVFAMGHVLAPVLLYICQTHLTDAIHGALQLRMGSFLYTLSLLLTLGGHIALYRSLYLSDPGFVDAHSSVLIGPLGNPCPYCDLQPPLRSRHDFHTGQCVVKFDHFCHLLATPIGDCNHARFLAFVTTQTFLLVWGILLAWHSVDACFWPSPDPVLHHVCWRLASMRTLVLVLLLAALIAVLQAFAGLLVFHCYLAATNQTTYELLKGSKVPYLSPFFRVYTGPRHVVGVTFTNHPFNDCKWCRCIKAPITVGCDKKAGHIVAYLVLRTVLRRSFLDGKVMHPEESEASWRSAGFRLVHPSERFLGCCADPRHRCHNMVEVDPPLPAVLHVPEPERKQDVDLGSAMFADKERKVTKFWVVIIQNMIRAGASISQARAIHYATTLQALLSLGADPALKDDRGRTPLDTLVLQQAAMRSFEEALLVCHEGGFQGYDPAYFQAINLVQAAAEAASGPVATVPMPTSKWGCTCRQCLLGGCLSPRMMFTLQNTAQALADEMHDSIMDFDDWPPRPKEISRHLPGAEWLPGTYKQKLQMSEPFA</sequence>
<dbReference type="PANTHER" id="PTHR22883:SF301">
    <property type="entry name" value="PALMITOYLTRANSFERASE ZDHHC12"/>
    <property type="match status" value="1"/>
</dbReference>
<protein>
    <recommendedName>
        <fullName evidence="10">S-acyltransferase</fullName>
        <ecNumber evidence="10">2.3.1.225</ecNumber>
    </recommendedName>
    <alternativeName>
        <fullName evidence="10">Palmitoyltransferase</fullName>
    </alternativeName>
</protein>
<dbReference type="GO" id="GO:0005783">
    <property type="term" value="C:endoplasmic reticulum"/>
    <property type="evidence" value="ECO:0007669"/>
    <property type="project" value="TreeGrafter"/>
</dbReference>
<dbReference type="GO" id="GO:0006612">
    <property type="term" value="P:protein targeting to membrane"/>
    <property type="evidence" value="ECO:0007669"/>
    <property type="project" value="TreeGrafter"/>
</dbReference>
<evidence type="ECO:0000256" key="1">
    <source>
        <dbReference type="ARBA" id="ARBA00004127"/>
    </source>
</evidence>
<evidence type="ECO:0000256" key="4">
    <source>
        <dbReference type="ARBA" id="ARBA00022692"/>
    </source>
</evidence>
<comment type="catalytic activity">
    <reaction evidence="10">
        <text>L-cysteinyl-[protein] + hexadecanoyl-CoA = S-hexadecanoyl-L-cysteinyl-[protein] + CoA</text>
        <dbReference type="Rhea" id="RHEA:36683"/>
        <dbReference type="Rhea" id="RHEA-COMP:10131"/>
        <dbReference type="Rhea" id="RHEA-COMP:11032"/>
        <dbReference type="ChEBI" id="CHEBI:29950"/>
        <dbReference type="ChEBI" id="CHEBI:57287"/>
        <dbReference type="ChEBI" id="CHEBI:57379"/>
        <dbReference type="ChEBI" id="CHEBI:74151"/>
        <dbReference type="EC" id="2.3.1.225"/>
    </reaction>
</comment>
<comment type="caution">
    <text evidence="13">The sequence shown here is derived from an EMBL/GenBank/DDBJ whole genome shotgun (WGS) entry which is preliminary data.</text>
</comment>
<feature type="transmembrane region" description="Helical" evidence="10">
    <location>
        <begin position="110"/>
        <end position="130"/>
    </location>
</feature>
<dbReference type="PANTHER" id="PTHR22883">
    <property type="entry name" value="ZINC FINGER DHHC DOMAIN CONTAINING PROTEIN"/>
    <property type="match status" value="1"/>
</dbReference>
<evidence type="ECO:0000256" key="3">
    <source>
        <dbReference type="ARBA" id="ARBA00022679"/>
    </source>
</evidence>
<dbReference type="GO" id="GO:0005794">
    <property type="term" value="C:Golgi apparatus"/>
    <property type="evidence" value="ECO:0007669"/>
    <property type="project" value="TreeGrafter"/>
</dbReference>
<comment type="domain">
    <text evidence="10">The DHHC domain is required for palmitoyltransferase activity.</text>
</comment>
<feature type="transmembrane region" description="Helical" evidence="10">
    <location>
        <begin position="78"/>
        <end position="98"/>
    </location>
</feature>
<evidence type="ECO:0000256" key="11">
    <source>
        <dbReference type="SAM" id="MobiDB-lite"/>
    </source>
</evidence>